<keyword evidence="8" id="KW-1185">Reference proteome</keyword>
<dbReference type="AlphaFoldDB" id="A0A2K6CQB3"/>
<keyword evidence="2" id="KW-0964">Secreted</keyword>
<dbReference type="SMART" id="SM01412">
    <property type="entry name" value="Pro-rich"/>
    <property type="match status" value="1"/>
</dbReference>
<name>A0A2K6CQB3_MACNE</name>
<dbReference type="Bgee" id="ENSMNEG00000036417">
    <property type="expression patterns" value="Expressed in thymus and 11 other cell types or tissues"/>
</dbReference>
<dbReference type="Pfam" id="PF15240">
    <property type="entry name" value="Pro-rich"/>
    <property type="match status" value="1"/>
</dbReference>
<accession>A0A2K6CQB3</accession>
<evidence type="ECO:0000256" key="1">
    <source>
        <dbReference type="ARBA" id="ARBA00004613"/>
    </source>
</evidence>
<dbReference type="PANTHER" id="PTHR23203">
    <property type="entry name" value="PROLINE-RICH PROTEIN"/>
    <property type="match status" value="1"/>
</dbReference>
<evidence type="ECO:0000256" key="5">
    <source>
        <dbReference type="SAM" id="MobiDB-lite"/>
    </source>
</evidence>
<feature type="chain" id="PRO_5014406955" evidence="6">
    <location>
        <begin position="17"/>
        <end position="96"/>
    </location>
</feature>
<evidence type="ECO:0000256" key="3">
    <source>
        <dbReference type="ARBA" id="ARBA00022729"/>
    </source>
</evidence>
<feature type="compositionally biased region" description="Low complexity" evidence="5">
    <location>
        <begin position="36"/>
        <end position="69"/>
    </location>
</feature>
<feature type="signal peptide" evidence="6">
    <location>
        <begin position="1"/>
        <end position="16"/>
    </location>
</feature>
<dbReference type="GeneTree" id="ENSGT01150000289748"/>
<evidence type="ECO:0000256" key="2">
    <source>
        <dbReference type="ARBA" id="ARBA00022525"/>
    </source>
</evidence>
<comment type="subcellular location">
    <subcellularLocation>
        <location evidence="1">Secreted</location>
    </subcellularLocation>
</comment>
<evidence type="ECO:0000256" key="6">
    <source>
        <dbReference type="SAM" id="SignalP"/>
    </source>
</evidence>
<evidence type="ECO:0000256" key="4">
    <source>
        <dbReference type="ARBA" id="ARBA00022737"/>
    </source>
</evidence>
<feature type="compositionally biased region" description="Pro residues" evidence="5">
    <location>
        <begin position="70"/>
        <end position="96"/>
    </location>
</feature>
<protein>
    <submittedName>
        <fullName evidence="7">Uncharacterized protein</fullName>
    </submittedName>
</protein>
<evidence type="ECO:0000313" key="7">
    <source>
        <dbReference type="Ensembl" id="ENSMNEP00000025896.1"/>
    </source>
</evidence>
<organism evidence="7 8">
    <name type="scientific">Macaca nemestrina</name>
    <name type="common">Pig-tailed macaque</name>
    <dbReference type="NCBI Taxonomy" id="9545"/>
    <lineage>
        <taxon>Eukaryota</taxon>
        <taxon>Metazoa</taxon>
        <taxon>Chordata</taxon>
        <taxon>Craniata</taxon>
        <taxon>Vertebrata</taxon>
        <taxon>Euteleostomi</taxon>
        <taxon>Mammalia</taxon>
        <taxon>Eutheria</taxon>
        <taxon>Euarchontoglires</taxon>
        <taxon>Primates</taxon>
        <taxon>Haplorrhini</taxon>
        <taxon>Catarrhini</taxon>
        <taxon>Cercopithecidae</taxon>
        <taxon>Cercopithecinae</taxon>
        <taxon>Macaca</taxon>
    </lineage>
</organism>
<dbReference type="Ensembl" id="ENSMNET00000050173.1">
    <property type="protein sequence ID" value="ENSMNEP00000025896.1"/>
    <property type="gene ID" value="ENSMNEG00000036417.1"/>
</dbReference>
<keyword evidence="4" id="KW-0677">Repeat</keyword>
<sequence>MLLILLSVALLALSSAQNLNEDVGQEESPSLISEHQQGQPQQGGNRPQGPQSPPGNAQGPPQQGGNPQQARPPPAGKPQGPPSPPQGGRPAGPPQG</sequence>
<dbReference type="InterPro" id="IPR026086">
    <property type="entry name" value="Pro-rich"/>
</dbReference>
<keyword evidence="3 6" id="KW-0732">Signal</keyword>
<dbReference type="GO" id="GO:0005615">
    <property type="term" value="C:extracellular space"/>
    <property type="evidence" value="ECO:0007669"/>
    <property type="project" value="TreeGrafter"/>
</dbReference>
<feature type="region of interest" description="Disordered" evidence="5">
    <location>
        <begin position="20"/>
        <end position="96"/>
    </location>
</feature>
<dbReference type="Proteomes" id="UP000233120">
    <property type="component" value="Unassembled WGS sequence"/>
</dbReference>
<reference evidence="7" key="1">
    <citation type="submission" date="2025-08" db="UniProtKB">
        <authorList>
            <consortium name="Ensembl"/>
        </authorList>
    </citation>
    <scope>IDENTIFICATION</scope>
</reference>
<evidence type="ECO:0000313" key="8">
    <source>
        <dbReference type="Proteomes" id="UP000233120"/>
    </source>
</evidence>
<dbReference type="OMA" id="XVASSSQ"/>
<dbReference type="PANTHER" id="PTHR23203:SF20">
    <property type="entry name" value="BASIC SALIVARY PROLINE-RICH PROTEIN 1-RELATED"/>
    <property type="match status" value="1"/>
</dbReference>
<reference evidence="7" key="2">
    <citation type="submission" date="2025-09" db="UniProtKB">
        <authorList>
            <consortium name="Ensembl"/>
        </authorList>
    </citation>
    <scope>IDENTIFICATION</scope>
</reference>
<proteinExistence type="predicted"/>